<evidence type="ECO:0000313" key="2">
    <source>
        <dbReference type="Proteomes" id="UP000759131"/>
    </source>
</evidence>
<dbReference type="EMBL" id="CAJPIZ010002816">
    <property type="protein sequence ID" value="CAG2105548.1"/>
    <property type="molecule type" value="Genomic_DNA"/>
</dbReference>
<dbReference type="EMBL" id="OC857391">
    <property type="protein sequence ID" value="CAD7625118.1"/>
    <property type="molecule type" value="Genomic_DNA"/>
</dbReference>
<dbReference type="Proteomes" id="UP000759131">
    <property type="component" value="Unassembled WGS sequence"/>
</dbReference>
<gene>
    <name evidence="1" type="ORF">OSB1V03_LOCUS5554</name>
</gene>
<keyword evidence="2" id="KW-1185">Reference proteome</keyword>
<organism evidence="1">
    <name type="scientific">Medioppia subpectinata</name>
    <dbReference type="NCBI Taxonomy" id="1979941"/>
    <lineage>
        <taxon>Eukaryota</taxon>
        <taxon>Metazoa</taxon>
        <taxon>Ecdysozoa</taxon>
        <taxon>Arthropoda</taxon>
        <taxon>Chelicerata</taxon>
        <taxon>Arachnida</taxon>
        <taxon>Acari</taxon>
        <taxon>Acariformes</taxon>
        <taxon>Sarcoptiformes</taxon>
        <taxon>Oribatida</taxon>
        <taxon>Brachypylina</taxon>
        <taxon>Oppioidea</taxon>
        <taxon>Oppiidae</taxon>
        <taxon>Medioppia</taxon>
    </lineage>
</organism>
<sequence>MSAKVFKIVQSLRERFQHFSRISSQIADEFKCGLVFGFTDLSDNNVSYCLGCVCGDDKELPAGTACLGVYCLTPSPSDQQLIDLCVKSSKSKKSGKLVVLTTIDDQNDPKIRFFDIKSKDFCECSDEVVADDEAIDKTIIVKLKANIVLKFKTSIETFADNLNEELNKSKEEINSYDLELIQSGFKTNLCATDKSFNSTTLTDLYGYLEEDPDLFDGIEVPANMKKKMVEKMRKKKAADKSVLREQTNNKF</sequence>
<protein>
    <submittedName>
        <fullName evidence="1">Uncharacterized protein</fullName>
    </submittedName>
</protein>
<accession>A0A7R9KNQ0</accession>
<dbReference type="AlphaFoldDB" id="A0A7R9KNQ0"/>
<proteinExistence type="predicted"/>
<name>A0A7R9KNQ0_9ACAR</name>
<evidence type="ECO:0000313" key="1">
    <source>
        <dbReference type="EMBL" id="CAD7625118.1"/>
    </source>
</evidence>
<reference evidence="1" key="1">
    <citation type="submission" date="2020-11" db="EMBL/GenBank/DDBJ databases">
        <authorList>
            <person name="Tran Van P."/>
        </authorList>
    </citation>
    <scope>NUCLEOTIDE SEQUENCE</scope>
</reference>